<organism evidence="3 4">
    <name type="scientific">Orbilia ellipsospora</name>
    <dbReference type="NCBI Taxonomy" id="2528407"/>
    <lineage>
        <taxon>Eukaryota</taxon>
        <taxon>Fungi</taxon>
        <taxon>Dikarya</taxon>
        <taxon>Ascomycota</taxon>
        <taxon>Pezizomycotina</taxon>
        <taxon>Orbiliomycetes</taxon>
        <taxon>Orbiliales</taxon>
        <taxon>Orbiliaceae</taxon>
        <taxon>Orbilia</taxon>
    </lineage>
</organism>
<feature type="compositionally biased region" description="Polar residues" evidence="1">
    <location>
        <begin position="658"/>
        <end position="675"/>
    </location>
</feature>
<reference evidence="3 4" key="1">
    <citation type="submission" date="2019-10" db="EMBL/GenBank/DDBJ databases">
        <authorList>
            <person name="Palmer J.M."/>
        </authorList>
    </citation>
    <scope>NUCLEOTIDE SEQUENCE [LARGE SCALE GENOMIC DNA]</scope>
    <source>
        <strain evidence="3 4">TWF694</strain>
    </source>
</reference>
<dbReference type="AlphaFoldDB" id="A0AAV9WVC6"/>
<evidence type="ECO:0000313" key="3">
    <source>
        <dbReference type="EMBL" id="KAK6527536.1"/>
    </source>
</evidence>
<dbReference type="EMBL" id="JAVHJO010000015">
    <property type="protein sequence ID" value="KAK6527536.1"/>
    <property type="molecule type" value="Genomic_DNA"/>
</dbReference>
<evidence type="ECO:0000256" key="1">
    <source>
        <dbReference type="SAM" id="MobiDB-lite"/>
    </source>
</evidence>
<dbReference type="PANTHER" id="PTHR24148">
    <property type="entry name" value="ANKYRIN REPEAT DOMAIN-CONTAINING PROTEIN 39 HOMOLOG-RELATED"/>
    <property type="match status" value="1"/>
</dbReference>
<dbReference type="InterPro" id="IPR052895">
    <property type="entry name" value="HetReg/Transcr_Mod"/>
</dbReference>
<accession>A0AAV9WVC6</accession>
<gene>
    <name evidence="3" type="ORF">TWF694_004519</name>
</gene>
<name>A0AAV9WVC6_9PEZI</name>
<protein>
    <recommendedName>
        <fullName evidence="2">Heterokaryon incompatibility domain-containing protein</fullName>
    </recommendedName>
</protein>
<evidence type="ECO:0000313" key="4">
    <source>
        <dbReference type="Proteomes" id="UP001365542"/>
    </source>
</evidence>
<feature type="domain" description="Heterokaryon incompatibility" evidence="2">
    <location>
        <begin position="262"/>
        <end position="437"/>
    </location>
</feature>
<feature type="region of interest" description="Disordered" evidence="1">
    <location>
        <begin position="658"/>
        <end position="681"/>
    </location>
</feature>
<proteinExistence type="predicted"/>
<dbReference type="InterPro" id="IPR010730">
    <property type="entry name" value="HET"/>
</dbReference>
<dbReference type="Pfam" id="PF06985">
    <property type="entry name" value="HET"/>
    <property type="match status" value="1"/>
</dbReference>
<sequence length="836" mass="94942">MQAKEDLRPLAMIVEQVWGRPKHKYFYTRAYFNWTNMVRMIDPRQEGFDEAKSKELDSKISETQITSFRLLREWWDGQIQEEKLSQDIAANILTAAKAALIADVDLRRYPAEIGETFRRIAKNEILAYNHPLEESSYHEALFNLWNAEFLISEGIEYIDLDVNLQTIRQWASIAACNQRVAWLSFEDILAGSLSFLPSEDQSIRKFLPPTPTSLAICPWLGLKNERATQKGFDGLPHYLWDVKLKRTVEVSSLTASGKRPRYIAVSHTWGRWRLRDEPAADVVGVPWKVPLNSRFDVRTMGQTLDSKIPGAEYIWIDIYCIPQETKDAEQIRIQASEIARQAEIFSNASDALIWFNDVKSWKGLEIAILWFAAIFIRQSRSRSSAGTPAIDRWIELFEQQANDNPTGFFEDYQYAGEPSLMLATLSGWFSSLWTLQEACLCPHILLAAQDWQLLAVGPKNLILTLDNLVAVVAGFRLHQEHLRTAMATTGELTRLFRNHEKLGLENIKHGLQDLLKRMNFLIPQEANRVPDMPRAAAELCFVLEQTELIQMLNFEPLTILSLANRRYCEHSRSQAIMSAIGTTKWFNQHIAEHGGGPAEENLMLGTFDFEFVKEIRHQLGVEFFKSIGSGFGVCPAEVFKRDTEQKLIEIKPIGSMLPFSSSKSRPKTQTQTNPLPHSKSHPSALEWGVLQDGTVEITSAAVFTSFIPDLAENQIPHTHLSQLTAKILIHSCEKGLIPKDASLSTFLGEYSPQSNIYAVILTHGNFSRHWTGLILQEIVAAEDYTFAETKGLFSSLQGDITSAKFLVRVGTWTLWDWKSTTEADLPPVSDVNWRVL</sequence>
<dbReference type="PANTHER" id="PTHR24148:SF64">
    <property type="entry name" value="HETEROKARYON INCOMPATIBILITY DOMAIN-CONTAINING PROTEIN"/>
    <property type="match status" value="1"/>
</dbReference>
<keyword evidence="4" id="KW-1185">Reference proteome</keyword>
<dbReference type="Proteomes" id="UP001365542">
    <property type="component" value="Unassembled WGS sequence"/>
</dbReference>
<evidence type="ECO:0000259" key="2">
    <source>
        <dbReference type="Pfam" id="PF06985"/>
    </source>
</evidence>
<comment type="caution">
    <text evidence="3">The sequence shown here is derived from an EMBL/GenBank/DDBJ whole genome shotgun (WGS) entry which is preliminary data.</text>
</comment>